<evidence type="ECO:0000313" key="2">
    <source>
        <dbReference type="EMBL" id="KAJ8036714.1"/>
    </source>
</evidence>
<reference evidence="2" key="1">
    <citation type="submission" date="2021-10" db="EMBL/GenBank/DDBJ databases">
        <title>Tropical sea cucumber genome reveals ecological adaptation and Cuvierian tubules defense mechanism.</title>
        <authorList>
            <person name="Chen T."/>
        </authorList>
    </citation>
    <scope>NUCLEOTIDE SEQUENCE</scope>
    <source>
        <strain evidence="2">Nanhai2018</strain>
        <tissue evidence="2">Muscle</tissue>
    </source>
</reference>
<dbReference type="Proteomes" id="UP001152320">
    <property type="component" value="Chromosome 9"/>
</dbReference>
<comment type="caution">
    <text evidence="2">The sequence shown here is derived from an EMBL/GenBank/DDBJ whole genome shotgun (WGS) entry which is preliminary data.</text>
</comment>
<organism evidence="2 3">
    <name type="scientific">Holothuria leucospilota</name>
    <name type="common">Black long sea cucumber</name>
    <name type="synonym">Mertensiothuria leucospilota</name>
    <dbReference type="NCBI Taxonomy" id="206669"/>
    <lineage>
        <taxon>Eukaryota</taxon>
        <taxon>Metazoa</taxon>
        <taxon>Echinodermata</taxon>
        <taxon>Eleutherozoa</taxon>
        <taxon>Echinozoa</taxon>
        <taxon>Holothuroidea</taxon>
        <taxon>Aspidochirotacea</taxon>
        <taxon>Aspidochirotida</taxon>
        <taxon>Holothuriidae</taxon>
        <taxon>Holothuria</taxon>
    </lineage>
</organism>
<accession>A0A9Q1C213</accession>
<evidence type="ECO:0000256" key="1">
    <source>
        <dbReference type="SAM" id="MobiDB-lite"/>
    </source>
</evidence>
<evidence type="ECO:0000313" key="3">
    <source>
        <dbReference type="Proteomes" id="UP001152320"/>
    </source>
</evidence>
<keyword evidence="3" id="KW-1185">Reference proteome</keyword>
<feature type="region of interest" description="Disordered" evidence="1">
    <location>
        <begin position="1"/>
        <end position="24"/>
    </location>
</feature>
<protein>
    <submittedName>
        <fullName evidence="2">Uncharacterized protein</fullName>
    </submittedName>
</protein>
<dbReference type="EMBL" id="JAIZAY010000009">
    <property type="protein sequence ID" value="KAJ8036714.1"/>
    <property type="molecule type" value="Genomic_DNA"/>
</dbReference>
<gene>
    <name evidence="2" type="ORF">HOLleu_20768</name>
</gene>
<name>A0A9Q1C213_HOLLE</name>
<dbReference type="AlphaFoldDB" id="A0A9Q1C213"/>
<feature type="region of interest" description="Disordered" evidence="1">
    <location>
        <begin position="105"/>
        <end position="152"/>
    </location>
</feature>
<proteinExistence type="predicted"/>
<sequence length="170" mass="20664">MASSSSAERQRRHRQRLKHEGKYEEYKIRHRDISRKSRQARKRKEMELPEEIRNELQEQRRIAVRRRVAKYRQQKREAELLRKASNQLKVQPTIGNELCRSLEKKEYSEEEDIPETTNHPRRWRRKQQYPQQFLPNEHPIAEDSCPKSTESPEWTEYLLAPKCTTSLLTR</sequence>